<dbReference type="HOGENOM" id="CLU_2478391_0_0_6"/>
<evidence type="ECO:0000313" key="1">
    <source>
        <dbReference type="EMBL" id="AIF46022.1"/>
    </source>
</evidence>
<dbReference type="AlphaFoldDB" id="A0A075JX06"/>
<dbReference type="Proteomes" id="UP000027987">
    <property type="component" value="Chromosome"/>
</dbReference>
<name>A0A075JX06_9GAMM</name>
<dbReference type="EMBL" id="CP008884">
    <property type="protein sequence ID" value="AIF46022.1"/>
    <property type="molecule type" value="Genomic_DNA"/>
</dbReference>
<dbReference type="PATRIC" id="fig|1217721.7.peg.303"/>
<reference evidence="1 2" key="1">
    <citation type="submission" date="2014-07" db="EMBL/GenBank/DDBJ databases">
        <title>Complete Genome Sequence of Dyella japonica Strain A8 Isolated from Malaysian Tropical Soil.</title>
        <authorList>
            <person name="Hui R.K.H."/>
            <person name="Chen J.-W."/>
            <person name="Chan K.-G."/>
            <person name="Leung F.C.C."/>
        </authorList>
    </citation>
    <scope>NUCLEOTIDE SEQUENCE [LARGE SCALE GENOMIC DNA]</scope>
    <source>
        <strain evidence="1 2">A8</strain>
    </source>
</reference>
<sequence length="104" mass="11669">MIWVRLRLIADVAWVTQLEIALVLFALTKHGLAEMLDLARGGRSAIWVNDGLLDAVKLGQLRADGLDLTNFVNWIDPADQEAVQGAVETIREHHPNQVLYIERT</sequence>
<dbReference type="RefSeq" id="WP_019466092.1">
    <property type="nucleotide sequence ID" value="NZ_ALOY01000168.1"/>
</dbReference>
<proteinExistence type="predicted"/>
<gene>
    <name evidence="1" type="ORF">HY57_01435</name>
</gene>
<protein>
    <submittedName>
        <fullName evidence="1">Uncharacterized protein</fullName>
    </submittedName>
</protein>
<organism evidence="1 2">
    <name type="scientific">Dyella japonica A8</name>
    <dbReference type="NCBI Taxonomy" id="1217721"/>
    <lineage>
        <taxon>Bacteria</taxon>
        <taxon>Pseudomonadati</taxon>
        <taxon>Pseudomonadota</taxon>
        <taxon>Gammaproteobacteria</taxon>
        <taxon>Lysobacterales</taxon>
        <taxon>Rhodanobacteraceae</taxon>
        <taxon>Dyella</taxon>
    </lineage>
</organism>
<keyword evidence="2" id="KW-1185">Reference proteome</keyword>
<accession>A0A075JX06</accession>
<dbReference type="KEGG" id="dja:HY57_01435"/>
<evidence type="ECO:0000313" key="2">
    <source>
        <dbReference type="Proteomes" id="UP000027987"/>
    </source>
</evidence>